<protein>
    <submittedName>
        <fullName evidence="3">Uncharacterized protein</fullName>
    </submittedName>
</protein>
<evidence type="ECO:0000313" key="4">
    <source>
        <dbReference type="Proteomes" id="UP000007015"/>
    </source>
</evidence>
<sequence>MPTPPSILRPYPCHRRRPSSERRRWWAPGGGGGGEAEEGTFAPALSKIGGGELLTPEPANAAAVALSAALAWADASLLLQLALISFAIFATYRQVLLRRRAPPLRPHRSPVTVTQKHGRGEEEKLLAKLVALVSGAAGDADAAVNSMAPRNQFCCCLLQSFYTLPNPLPRSSRRGASLRRRDEEDDSDDDDRKEEAVELEMLRSERRAVRLPRSHSTGQSLVASAAAAAKPGDHDRFTLRLPQHVRKGQNGHKNNYLDEKLIFCK</sequence>
<dbReference type="HOGENOM" id="CLU_1051246_0_0_1"/>
<evidence type="ECO:0000256" key="2">
    <source>
        <dbReference type="SAM" id="Phobius"/>
    </source>
</evidence>
<proteinExistence type="predicted"/>
<keyword evidence="2" id="KW-0472">Membrane</keyword>
<evidence type="ECO:0000313" key="3">
    <source>
        <dbReference type="EMBL" id="EEC69004.1"/>
    </source>
</evidence>
<dbReference type="AlphaFoldDB" id="B8BNL3"/>
<feature type="transmembrane region" description="Helical" evidence="2">
    <location>
        <begin position="61"/>
        <end position="90"/>
    </location>
</feature>
<evidence type="ECO:0000256" key="1">
    <source>
        <dbReference type="SAM" id="MobiDB-lite"/>
    </source>
</evidence>
<keyword evidence="2" id="KW-0812">Transmembrane</keyword>
<gene>
    <name evidence="3" type="ORF">OsI_37790</name>
</gene>
<dbReference type="PANTHER" id="PTHR36789:SF1">
    <property type="entry name" value="TRANSMEMBRANE PROTEIN"/>
    <property type="match status" value="1"/>
</dbReference>
<dbReference type="EMBL" id="CM000137">
    <property type="protein sequence ID" value="EEC69004.1"/>
    <property type="molecule type" value="Genomic_DNA"/>
</dbReference>
<dbReference type="Proteomes" id="UP000007015">
    <property type="component" value="Chromosome 12"/>
</dbReference>
<keyword evidence="4" id="KW-1185">Reference proteome</keyword>
<dbReference type="Gramene" id="BGIOSGA037138-TA">
    <property type="protein sequence ID" value="BGIOSGA037138-PA"/>
    <property type="gene ID" value="BGIOSGA037138"/>
</dbReference>
<accession>B8BNL3</accession>
<feature type="region of interest" description="Disordered" evidence="1">
    <location>
        <begin position="1"/>
        <end position="37"/>
    </location>
</feature>
<dbReference type="PANTHER" id="PTHR36789">
    <property type="entry name" value="TRANSMEMBRANE PROTEIN"/>
    <property type="match status" value="1"/>
</dbReference>
<reference evidence="3 4" key="1">
    <citation type="journal article" date="2005" name="PLoS Biol.">
        <title>The genomes of Oryza sativa: a history of duplications.</title>
        <authorList>
            <person name="Yu J."/>
            <person name="Wang J."/>
            <person name="Lin W."/>
            <person name="Li S."/>
            <person name="Li H."/>
            <person name="Zhou J."/>
            <person name="Ni P."/>
            <person name="Dong W."/>
            <person name="Hu S."/>
            <person name="Zeng C."/>
            <person name="Zhang J."/>
            <person name="Zhang Y."/>
            <person name="Li R."/>
            <person name="Xu Z."/>
            <person name="Li S."/>
            <person name="Li X."/>
            <person name="Zheng H."/>
            <person name="Cong L."/>
            <person name="Lin L."/>
            <person name="Yin J."/>
            <person name="Geng J."/>
            <person name="Li G."/>
            <person name="Shi J."/>
            <person name="Liu J."/>
            <person name="Lv H."/>
            <person name="Li J."/>
            <person name="Wang J."/>
            <person name="Deng Y."/>
            <person name="Ran L."/>
            <person name="Shi X."/>
            <person name="Wang X."/>
            <person name="Wu Q."/>
            <person name="Li C."/>
            <person name="Ren X."/>
            <person name="Wang J."/>
            <person name="Wang X."/>
            <person name="Li D."/>
            <person name="Liu D."/>
            <person name="Zhang X."/>
            <person name="Ji Z."/>
            <person name="Zhao W."/>
            <person name="Sun Y."/>
            <person name="Zhang Z."/>
            <person name="Bao J."/>
            <person name="Han Y."/>
            <person name="Dong L."/>
            <person name="Ji J."/>
            <person name="Chen P."/>
            <person name="Wu S."/>
            <person name="Liu J."/>
            <person name="Xiao Y."/>
            <person name="Bu D."/>
            <person name="Tan J."/>
            <person name="Yang L."/>
            <person name="Ye C."/>
            <person name="Zhang J."/>
            <person name="Xu J."/>
            <person name="Zhou Y."/>
            <person name="Yu Y."/>
            <person name="Zhang B."/>
            <person name="Zhuang S."/>
            <person name="Wei H."/>
            <person name="Liu B."/>
            <person name="Lei M."/>
            <person name="Yu H."/>
            <person name="Li Y."/>
            <person name="Xu H."/>
            <person name="Wei S."/>
            <person name="He X."/>
            <person name="Fang L."/>
            <person name="Zhang Z."/>
            <person name="Zhang Y."/>
            <person name="Huang X."/>
            <person name="Su Z."/>
            <person name="Tong W."/>
            <person name="Li J."/>
            <person name="Tong Z."/>
            <person name="Li S."/>
            <person name="Ye J."/>
            <person name="Wang L."/>
            <person name="Fang L."/>
            <person name="Lei T."/>
            <person name="Chen C."/>
            <person name="Chen H."/>
            <person name="Xu Z."/>
            <person name="Li H."/>
            <person name="Huang H."/>
            <person name="Zhang F."/>
            <person name="Xu H."/>
            <person name="Li N."/>
            <person name="Zhao C."/>
            <person name="Li S."/>
            <person name="Dong L."/>
            <person name="Huang Y."/>
            <person name="Li L."/>
            <person name="Xi Y."/>
            <person name="Qi Q."/>
            <person name="Li W."/>
            <person name="Zhang B."/>
            <person name="Hu W."/>
            <person name="Zhang Y."/>
            <person name="Tian X."/>
            <person name="Jiao Y."/>
            <person name="Liang X."/>
            <person name="Jin J."/>
            <person name="Gao L."/>
            <person name="Zheng W."/>
            <person name="Hao B."/>
            <person name="Liu S."/>
            <person name="Wang W."/>
            <person name="Yuan L."/>
            <person name="Cao M."/>
            <person name="McDermott J."/>
            <person name="Samudrala R."/>
            <person name="Wang J."/>
            <person name="Wong G.K."/>
            <person name="Yang H."/>
        </authorList>
    </citation>
    <scope>NUCLEOTIDE SEQUENCE [LARGE SCALE GENOMIC DNA]</scope>
    <source>
        <strain evidence="4">cv. 93-11</strain>
    </source>
</reference>
<feature type="region of interest" description="Disordered" evidence="1">
    <location>
        <begin position="169"/>
        <end position="195"/>
    </location>
</feature>
<keyword evidence="2" id="KW-1133">Transmembrane helix</keyword>
<organism evidence="3 4">
    <name type="scientific">Oryza sativa subsp. indica</name>
    <name type="common">Rice</name>
    <dbReference type="NCBI Taxonomy" id="39946"/>
    <lineage>
        <taxon>Eukaryota</taxon>
        <taxon>Viridiplantae</taxon>
        <taxon>Streptophyta</taxon>
        <taxon>Embryophyta</taxon>
        <taxon>Tracheophyta</taxon>
        <taxon>Spermatophyta</taxon>
        <taxon>Magnoliopsida</taxon>
        <taxon>Liliopsida</taxon>
        <taxon>Poales</taxon>
        <taxon>Poaceae</taxon>
        <taxon>BOP clade</taxon>
        <taxon>Oryzoideae</taxon>
        <taxon>Oryzeae</taxon>
        <taxon>Oryzinae</taxon>
        <taxon>Oryza</taxon>
        <taxon>Oryza sativa</taxon>
    </lineage>
</organism>
<feature type="compositionally biased region" description="Acidic residues" evidence="1">
    <location>
        <begin position="183"/>
        <end position="192"/>
    </location>
</feature>
<name>B8BNL3_ORYSI</name>